<dbReference type="GO" id="GO:0005096">
    <property type="term" value="F:GTPase activator activity"/>
    <property type="evidence" value="ECO:0007669"/>
    <property type="project" value="UniProtKB-KW"/>
</dbReference>
<evidence type="ECO:0000259" key="3">
    <source>
        <dbReference type="PROSITE" id="PS50238"/>
    </source>
</evidence>
<comment type="caution">
    <text evidence="4">The sequence shown here is derived from an EMBL/GenBank/DDBJ whole genome shotgun (WGS) entry which is preliminary data.</text>
</comment>
<feature type="compositionally biased region" description="Basic residues" evidence="2">
    <location>
        <begin position="59"/>
        <end position="68"/>
    </location>
</feature>
<dbReference type="AlphaFoldDB" id="A0A6L2PEZ6"/>
<dbReference type="SUPFAM" id="SSF48350">
    <property type="entry name" value="GTPase activation domain, GAP"/>
    <property type="match status" value="1"/>
</dbReference>
<dbReference type="PANTHER" id="PTHR14963">
    <property type="entry name" value="RHO GTPASE ACTIVATING PROTEIN 18,19-RELATED"/>
    <property type="match status" value="1"/>
</dbReference>
<dbReference type="InParanoid" id="A0A6L2PEZ6"/>
<evidence type="ECO:0000313" key="4">
    <source>
        <dbReference type="EMBL" id="GFG28968.1"/>
    </source>
</evidence>
<keyword evidence="6" id="KW-1185">Reference proteome</keyword>
<feature type="non-terminal residue" evidence="4">
    <location>
        <position position="1"/>
    </location>
</feature>
<gene>
    <name evidence="4" type="ORF">Cfor_02737</name>
    <name evidence="5" type="ORF">Cfor_03344</name>
</gene>
<dbReference type="FunCoup" id="A0A6L2PEZ6">
    <property type="interactions" value="126"/>
</dbReference>
<dbReference type="GO" id="GO:0005737">
    <property type="term" value="C:cytoplasm"/>
    <property type="evidence" value="ECO:0007669"/>
    <property type="project" value="TreeGrafter"/>
</dbReference>
<dbReference type="InterPro" id="IPR008936">
    <property type="entry name" value="Rho_GTPase_activation_prot"/>
</dbReference>
<dbReference type="GO" id="GO:0030833">
    <property type="term" value="P:regulation of actin filament polymerization"/>
    <property type="evidence" value="ECO:0007669"/>
    <property type="project" value="TreeGrafter"/>
</dbReference>
<accession>A0A6L2PEZ6</accession>
<dbReference type="Gene3D" id="1.10.555.10">
    <property type="entry name" value="Rho GTPase activation protein"/>
    <property type="match status" value="1"/>
</dbReference>
<feature type="compositionally biased region" description="Polar residues" evidence="2">
    <location>
        <begin position="232"/>
        <end position="244"/>
    </location>
</feature>
<feature type="region of interest" description="Disordered" evidence="2">
    <location>
        <begin position="57"/>
        <end position="181"/>
    </location>
</feature>
<dbReference type="PANTHER" id="PTHR14963:SF1">
    <property type="entry name" value="RHO GTPASE-ACTIVATING PROTEIN CONUNDRUM"/>
    <property type="match status" value="1"/>
</dbReference>
<feature type="compositionally biased region" description="Polar residues" evidence="2">
    <location>
        <begin position="123"/>
        <end position="143"/>
    </location>
</feature>
<reference evidence="6" key="2">
    <citation type="submission" date="2020-01" db="EMBL/GenBank/DDBJ databases">
        <title>Draft genome sequence of the Termite Coptotermes fromosanus.</title>
        <authorList>
            <person name="Itakura S."/>
            <person name="Yosikawa Y."/>
            <person name="Umezawa K."/>
        </authorList>
    </citation>
    <scope>NUCLEOTIDE SEQUENCE [LARGE SCALE GENOMIC DNA]</scope>
</reference>
<evidence type="ECO:0000256" key="1">
    <source>
        <dbReference type="ARBA" id="ARBA00022468"/>
    </source>
</evidence>
<feature type="compositionally biased region" description="Polar residues" evidence="2">
    <location>
        <begin position="82"/>
        <end position="94"/>
    </location>
</feature>
<evidence type="ECO:0000313" key="6">
    <source>
        <dbReference type="Proteomes" id="UP000502823"/>
    </source>
</evidence>
<dbReference type="EMBL" id="BLKM01006808">
    <property type="protein sequence ID" value="GFG28968.1"/>
    <property type="molecule type" value="Genomic_DNA"/>
</dbReference>
<protein>
    <recommendedName>
        <fullName evidence="3">Rho-GAP domain-containing protein</fullName>
    </recommendedName>
</protein>
<dbReference type="EMBL" id="BLKM01011844">
    <property type="protein sequence ID" value="GFG34608.1"/>
    <property type="molecule type" value="Genomic_DNA"/>
</dbReference>
<dbReference type="GO" id="GO:0007165">
    <property type="term" value="P:signal transduction"/>
    <property type="evidence" value="ECO:0007669"/>
    <property type="project" value="InterPro"/>
</dbReference>
<dbReference type="GO" id="GO:0051056">
    <property type="term" value="P:regulation of small GTPase mediated signal transduction"/>
    <property type="evidence" value="ECO:0007669"/>
    <property type="project" value="TreeGrafter"/>
</dbReference>
<feature type="compositionally biased region" description="Polar residues" evidence="2">
    <location>
        <begin position="164"/>
        <end position="180"/>
    </location>
</feature>
<reference evidence="4" key="1">
    <citation type="journal article" date="2020" name="J. Asia-Pac. Entomol.">
        <title>Draft genome sequence of the termite, Coptotermes formosanus: Genetic insights into the pyruvate dehydrogenase complex of the termite.</title>
        <authorList>
            <person name="Itakura S."/>
            <person name="Yosikawa Y."/>
            <person name="Togami Y."/>
            <person name="Umezawa K."/>
        </authorList>
    </citation>
    <scope>NUCLEOTIDE SEQUENCE</scope>
    <source>
        <tissue evidence="4">Head</tissue>
    </source>
</reference>
<sequence>GEQEAEWLRLAGLPELTAPYEQGRELSESELDPALRLLPRHHAEAVRRRVKTLNLTVRQRGRQHRSRARKPDIRDVFRDIENSSTGTRSRSATPDSLDLDHPGSEDVGPPSPPIQWHVPRGTSILNSGSGPQEWGSNSGSPTASYIRPASPRSHAVGPEKDNLYGSSSIDQVHGQPSGSAGASELFRRVSNWAGGGSRGDVASDTEGIQMVGYQRLGTVHLPRPRERIRSGSDPTSHNFSAKNAQSSMKAATALISSGDHHVSISRSHSSLYGTDSDTDAVSQQRAAARAILHRSGSQGHLGFEELSQRPLFPSHQYIANVSIYSDPSLVGRTWIEFMGEGDLPKLQSPLLLEVTALLDDNGITFRKRKPPRRNRKEGNVFGVSLATLLERDHRITAENCEGVPLIFQKVLLHLERYGLREEGILRVAGLQQKVAALCSELEAIFYSRPLEEVDKLLQQATCHDVSAVLKRFLRDLPQPLLSIEYIDMFYQTHALPDKATRAHALNLLVLLLPVEYRSTLRAVFRFLRRVVQNQKYNKMSLHNVAMIIAPSLFCPQYVHPPGKGNLRAQVEVAEICCQLAEQMLELGEELWVVPESIVREIRRVNEEERYRRGTKENSKPMKRLLGRRNGTREPITRKINNEVDFQDGIIRVSAPQFQLADVPVHLLENTTAGVVVLR</sequence>
<keyword evidence="1" id="KW-0343">GTPase activation</keyword>
<evidence type="ECO:0000313" key="5">
    <source>
        <dbReference type="EMBL" id="GFG34608.1"/>
    </source>
</evidence>
<dbReference type="PROSITE" id="PS50238">
    <property type="entry name" value="RHOGAP"/>
    <property type="match status" value="1"/>
</dbReference>
<dbReference type="OrthoDB" id="27680at2759"/>
<dbReference type="Pfam" id="PF00620">
    <property type="entry name" value="RhoGAP"/>
    <property type="match status" value="1"/>
</dbReference>
<proteinExistence type="predicted"/>
<feature type="compositionally biased region" description="Basic and acidic residues" evidence="2">
    <location>
        <begin position="69"/>
        <end position="81"/>
    </location>
</feature>
<feature type="domain" description="Rho-GAP" evidence="3">
    <location>
        <begin position="383"/>
        <end position="591"/>
    </location>
</feature>
<feature type="region of interest" description="Disordered" evidence="2">
    <location>
        <begin position="225"/>
        <end position="244"/>
    </location>
</feature>
<organism evidence="4 6">
    <name type="scientific">Coptotermes formosanus</name>
    <name type="common">Formosan subterranean termite</name>
    <dbReference type="NCBI Taxonomy" id="36987"/>
    <lineage>
        <taxon>Eukaryota</taxon>
        <taxon>Metazoa</taxon>
        <taxon>Ecdysozoa</taxon>
        <taxon>Arthropoda</taxon>
        <taxon>Hexapoda</taxon>
        <taxon>Insecta</taxon>
        <taxon>Pterygota</taxon>
        <taxon>Neoptera</taxon>
        <taxon>Polyneoptera</taxon>
        <taxon>Dictyoptera</taxon>
        <taxon>Blattodea</taxon>
        <taxon>Blattoidea</taxon>
        <taxon>Termitoidae</taxon>
        <taxon>Rhinotermitidae</taxon>
        <taxon>Coptotermes</taxon>
    </lineage>
</organism>
<dbReference type="SMART" id="SM00324">
    <property type="entry name" value="RhoGAP"/>
    <property type="match status" value="1"/>
</dbReference>
<dbReference type="Proteomes" id="UP000502823">
    <property type="component" value="Unassembled WGS sequence"/>
</dbReference>
<evidence type="ECO:0000256" key="2">
    <source>
        <dbReference type="SAM" id="MobiDB-lite"/>
    </source>
</evidence>
<name>A0A6L2PEZ6_COPFO</name>
<dbReference type="InterPro" id="IPR000198">
    <property type="entry name" value="RhoGAP_dom"/>
</dbReference>